<dbReference type="EMBL" id="QTSX02003164">
    <property type="protein sequence ID" value="KAJ9071559.1"/>
    <property type="molecule type" value="Genomic_DNA"/>
</dbReference>
<reference evidence="1" key="1">
    <citation type="submission" date="2022-04" db="EMBL/GenBank/DDBJ databases">
        <title>Genome of the entomopathogenic fungus Entomophthora muscae.</title>
        <authorList>
            <person name="Elya C."/>
            <person name="Lovett B.R."/>
            <person name="Lee E."/>
            <person name="Macias A.M."/>
            <person name="Hajek A.E."/>
            <person name="De Bivort B.L."/>
            <person name="Kasson M.T."/>
            <person name="De Fine Licht H.H."/>
            <person name="Stajich J.E."/>
        </authorList>
    </citation>
    <scope>NUCLEOTIDE SEQUENCE</scope>
    <source>
        <strain evidence="1">Berkeley</strain>
    </source>
</reference>
<evidence type="ECO:0000313" key="2">
    <source>
        <dbReference type="Proteomes" id="UP001165960"/>
    </source>
</evidence>
<comment type="caution">
    <text evidence="1">The sequence shown here is derived from an EMBL/GenBank/DDBJ whole genome shotgun (WGS) entry which is preliminary data.</text>
</comment>
<gene>
    <name evidence="1" type="ORF">DSO57_1035734</name>
</gene>
<proteinExistence type="predicted"/>
<protein>
    <submittedName>
        <fullName evidence="1">Uncharacterized protein</fullName>
    </submittedName>
</protein>
<organism evidence="1 2">
    <name type="scientific">Entomophthora muscae</name>
    <dbReference type="NCBI Taxonomy" id="34485"/>
    <lineage>
        <taxon>Eukaryota</taxon>
        <taxon>Fungi</taxon>
        <taxon>Fungi incertae sedis</taxon>
        <taxon>Zoopagomycota</taxon>
        <taxon>Entomophthoromycotina</taxon>
        <taxon>Entomophthoromycetes</taxon>
        <taxon>Entomophthorales</taxon>
        <taxon>Entomophthoraceae</taxon>
        <taxon>Entomophthora</taxon>
    </lineage>
</organism>
<dbReference type="Proteomes" id="UP001165960">
    <property type="component" value="Unassembled WGS sequence"/>
</dbReference>
<sequence length="477" mass="52306">MSLYHKSKLLSFTLCPRSGSRLLTSINRWTPTHNSKGRYISWSSHHICGENIEGELEKIALNSRAPSKAEIQPTTKAASAQTHGRYEVALLLISKCYAPRIINLAGGYIKEKLGIKHLVGAVVDGVKFPSAHNESSSSQGIYLLLGDNEERIQDKTPLNNEWEITPFYHYSSKINKLGENSVGRWKTEVFVESSKKSAGSKGSESKVENVENHFSDFTSISQATNDVGIPPELKESVDHESGMFILASEREGQQYIDAIDKQFPLARKFGILSASTPFINELSSTIYQGDKIHSEGIAGVYFRPAKHAKMVLDYPESTPLGPAMKITKCRGNIILELDNGNATGILLSQLKKFTGNKILKDEDLYISLDSLKGHQEIYRIESGDPSKGAMAVSTSMDLPLGATVQFFRLARSFSSPASTDAKYQMKALIIPTEDHFASSPFTGNPAIVSESGFIFGEGSENPTSVVNIPYTAACLDL</sequence>
<accession>A0ACC2TA42</accession>
<keyword evidence="2" id="KW-1185">Reference proteome</keyword>
<evidence type="ECO:0000313" key="1">
    <source>
        <dbReference type="EMBL" id="KAJ9071559.1"/>
    </source>
</evidence>
<name>A0ACC2TA42_9FUNG</name>